<name>A0ABN1MEY4_9FLAO</name>
<dbReference type="InterPro" id="IPR004604">
    <property type="entry name" value="DNA_recomb/repair_RecN"/>
</dbReference>
<dbReference type="PANTHER" id="PTHR11059">
    <property type="entry name" value="DNA REPAIR PROTEIN RECN"/>
    <property type="match status" value="1"/>
</dbReference>
<organism evidence="12 13">
    <name type="scientific">Gangjinia marincola</name>
    <dbReference type="NCBI Taxonomy" id="578463"/>
    <lineage>
        <taxon>Bacteria</taxon>
        <taxon>Pseudomonadati</taxon>
        <taxon>Bacteroidota</taxon>
        <taxon>Flavobacteriia</taxon>
        <taxon>Flavobacteriales</taxon>
        <taxon>Flavobacteriaceae</taxon>
        <taxon>Gangjinia</taxon>
    </lineage>
</organism>
<evidence type="ECO:0000256" key="7">
    <source>
        <dbReference type="ARBA" id="ARBA00023204"/>
    </source>
</evidence>
<dbReference type="Proteomes" id="UP001500507">
    <property type="component" value="Unassembled WGS sequence"/>
</dbReference>
<evidence type="ECO:0000256" key="2">
    <source>
        <dbReference type="ARBA" id="ARBA00009441"/>
    </source>
</evidence>
<dbReference type="SUPFAM" id="SSF52540">
    <property type="entry name" value="P-loop containing nucleoside triphosphate hydrolases"/>
    <property type="match status" value="2"/>
</dbReference>
<evidence type="ECO:0000256" key="9">
    <source>
        <dbReference type="PIRNR" id="PIRNR003128"/>
    </source>
</evidence>
<sequence>MLTSLDIQNFALIEDIHIDLADGFTILTGETGAGKSILLGALALLLGKRADLSTVKNQAQKCIIEANVDITAYKLQKLFEVEDIDYEDLTIIRREILPSGKSRAFINDTPVRLDTLALLGKELIDIHSQHDTLLIGNTAYQYKLIDSLAENESHLDAYRIQFEHLKTLEKELEDLQIAQAEASKTHDYNAFLVQELNEIDLIPGAQEEQEEIQHGLSNVELIKEQLGQSYEAIINEDVGIEQALQEIKRNLQYIASFSSEYQQLLDRIESLKVEVQDVAQEMDQLNDKISDDPQELIRVNDFLEQLYALQKKHQVDSIEGLLRVREKLEYKVSITTNAEEEVAAKASEIQKAKEEVVKLADTLYQRRQHVMADFIASAEAEIARMGMPHARLNIELAKTDSLNSYGGDQMNWLLSANKGGSFNEIKKAASGGELSRIILAMKSILARHSQLPTIIFDEIDTGVSGDIAQKMGVIMQKMSKDMQVLSITHLPQIAAKGDQHFKVFKEEHNGNTITKIKALTQPERVEELAAMLGSSSDASSAMAHAKALLE</sequence>
<keyword evidence="4" id="KW-0547">Nucleotide-binding</keyword>
<evidence type="ECO:0000256" key="5">
    <source>
        <dbReference type="ARBA" id="ARBA00022763"/>
    </source>
</evidence>
<evidence type="ECO:0000256" key="6">
    <source>
        <dbReference type="ARBA" id="ARBA00022840"/>
    </source>
</evidence>
<protein>
    <recommendedName>
        <fullName evidence="3 9">DNA repair protein RecN</fullName>
    </recommendedName>
    <alternativeName>
        <fullName evidence="8 9">Recombination protein N</fullName>
    </alternativeName>
</protein>
<dbReference type="NCBIfam" id="TIGR00634">
    <property type="entry name" value="recN"/>
    <property type="match status" value="1"/>
</dbReference>
<keyword evidence="10" id="KW-0175">Coiled coil</keyword>
<keyword evidence="7 9" id="KW-0234">DNA repair</keyword>
<proteinExistence type="inferred from homology"/>
<dbReference type="InterPro" id="IPR027417">
    <property type="entry name" value="P-loop_NTPase"/>
</dbReference>
<evidence type="ECO:0000256" key="1">
    <source>
        <dbReference type="ARBA" id="ARBA00003618"/>
    </source>
</evidence>
<feature type="coiled-coil region" evidence="10">
    <location>
        <begin position="335"/>
        <end position="362"/>
    </location>
</feature>
<dbReference type="RefSeq" id="WP_343764172.1">
    <property type="nucleotide sequence ID" value="NZ_BAAAFG010000005.1"/>
</dbReference>
<keyword evidence="13" id="KW-1185">Reference proteome</keyword>
<dbReference type="InterPro" id="IPR003395">
    <property type="entry name" value="RecF/RecN/SMC_N"/>
</dbReference>
<dbReference type="PIRSF" id="PIRSF003128">
    <property type="entry name" value="RecN"/>
    <property type="match status" value="1"/>
</dbReference>
<dbReference type="CDD" id="cd03241">
    <property type="entry name" value="ABC_RecN"/>
    <property type="match status" value="1"/>
</dbReference>
<reference evidence="12 13" key="1">
    <citation type="journal article" date="2019" name="Int. J. Syst. Evol. Microbiol.">
        <title>The Global Catalogue of Microorganisms (GCM) 10K type strain sequencing project: providing services to taxonomists for standard genome sequencing and annotation.</title>
        <authorList>
            <consortium name="The Broad Institute Genomics Platform"/>
            <consortium name="The Broad Institute Genome Sequencing Center for Infectious Disease"/>
            <person name="Wu L."/>
            <person name="Ma J."/>
        </authorList>
    </citation>
    <scope>NUCLEOTIDE SEQUENCE [LARGE SCALE GENOMIC DNA]</scope>
    <source>
        <strain evidence="12 13">JCM 16082</strain>
    </source>
</reference>
<keyword evidence="5 9" id="KW-0227">DNA damage</keyword>
<dbReference type="Gene3D" id="3.40.50.300">
    <property type="entry name" value="P-loop containing nucleotide triphosphate hydrolases"/>
    <property type="match status" value="2"/>
</dbReference>
<dbReference type="PANTHER" id="PTHR11059:SF0">
    <property type="entry name" value="DNA REPAIR PROTEIN RECN"/>
    <property type="match status" value="1"/>
</dbReference>
<feature type="domain" description="RecF/RecN/SMC N-terminal" evidence="11">
    <location>
        <begin position="1"/>
        <end position="509"/>
    </location>
</feature>
<evidence type="ECO:0000256" key="8">
    <source>
        <dbReference type="ARBA" id="ARBA00033408"/>
    </source>
</evidence>
<evidence type="ECO:0000256" key="10">
    <source>
        <dbReference type="SAM" id="Coils"/>
    </source>
</evidence>
<evidence type="ECO:0000313" key="12">
    <source>
        <dbReference type="EMBL" id="GAA0871647.1"/>
    </source>
</evidence>
<accession>A0ABN1MEY4</accession>
<comment type="similarity">
    <text evidence="2 9">Belongs to the RecN family.</text>
</comment>
<evidence type="ECO:0000313" key="13">
    <source>
        <dbReference type="Proteomes" id="UP001500507"/>
    </source>
</evidence>
<gene>
    <name evidence="12" type="primary">recN</name>
    <name evidence="12" type="ORF">GCM10009117_07930</name>
</gene>
<comment type="function">
    <text evidence="1 9">May be involved in recombinational repair of damaged DNA.</text>
</comment>
<evidence type="ECO:0000256" key="3">
    <source>
        <dbReference type="ARBA" id="ARBA00021315"/>
    </source>
</evidence>
<evidence type="ECO:0000256" key="4">
    <source>
        <dbReference type="ARBA" id="ARBA00022741"/>
    </source>
</evidence>
<comment type="caution">
    <text evidence="12">The sequence shown here is derived from an EMBL/GenBank/DDBJ whole genome shotgun (WGS) entry which is preliminary data.</text>
</comment>
<dbReference type="Pfam" id="PF02463">
    <property type="entry name" value="SMC_N"/>
    <property type="match status" value="1"/>
</dbReference>
<evidence type="ECO:0000259" key="11">
    <source>
        <dbReference type="Pfam" id="PF02463"/>
    </source>
</evidence>
<feature type="coiled-coil region" evidence="10">
    <location>
        <begin position="254"/>
        <end position="288"/>
    </location>
</feature>
<keyword evidence="6" id="KW-0067">ATP-binding</keyword>
<dbReference type="EMBL" id="BAAAFG010000005">
    <property type="protein sequence ID" value="GAA0871647.1"/>
    <property type="molecule type" value="Genomic_DNA"/>
</dbReference>